<dbReference type="InterPro" id="IPR008538">
    <property type="entry name" value="Uma2"/>
</dbReference>
<evidence type="ECO:0000313" key="3">
    <source>
        <dbReference type="Proteomes" id="UP001596456"/>
    </source>
</evidence>
<keyword evidence="2" id="KW-0255">Endonuclease</keyword>
<evidence type="ECO:0000259" key="1">
    <source>
        <dbReference type="Pfam" id="PF05685"/>
    </source>
</evidence>
<dbReference type="PANTHER" id="PTHR36558">
    <property type="entry name" value="GLR1098 PROTEIN"/>
    <property type="match status" value="1"/>
</dbReference>
<dbReference type="InterPro" id="IPR011335">
    <property type="entry name" value="Restrct_endonuc-II-like"/>
</dbReference>
<feature type="domain" description="Putative restriction endonuclease" evidence="1">
    <location>
        <begin position="22"/>
        <end position="186"/>
    </location>
</feature>
<dbReference type="EMBL" id="JBHTCM010000018">
    <property type="protein sequence ID" value="MFC7334578.1"/>
    <property type="molecule type" value="Genomic_DNA"/>
</dbReference>
<reference evidence="3" key="1">
    <citation type="journal article" date="2019" name="Int. J. Syst. Evol. Microbiol.">
        <title>The Global Catalogue of Microorganisms (GCM) 10K type strain sequencing project: providing services to taxonomists for standard genome sequencing and annotation.</title>
        <authorList>
            <consortium name="The Broad Institute Genomics Platform"/>
            <consortium name="The Broad Institute Genome Sequencing Center for Infectious Disease"/>
            <person name="Wu L."/>
            <person name="Ma J."/>
        </authorList>
    </citation>
    <scope>NUCLEOTIDE SEQUENCE [LARGE SCALE GENOMIC DNA]</scope>
    <source>
        <strain evidence="3">CGMCC 1.16275</strain>
    </source>
</reference>
<dbReference type="GO" id="GO:0004519">
    <property type="term" value="F:endonuclease activity"/>
    <property type="evidence" value="ECO:0007669"/>
    <property type="project" value="UniProtKB-KW"/>
</dbReference>
<dbReference type="InterPro" id="IPR012296">
    <property type="entry name" value="Nuclease_put_TT1808"/>
</dbReference>
<evidence type="ECO:0000313" key="2">
    <source>
        <dbReference type="EMBL" id="MFC7334578.1"/>
    </source>
</evidence>
<keyword evidence="2" id="KW-0540">Nuclease</keyword>
<proteinExistence type="predicted"/>
<keyword evidence="3" id="KW-1185">Reference proteome</keyword>
<dbReference type="RefSeq" id="WP_377360132.1">
    <property type="nucleotide sequence ID" value="NZ_JBHTCM010000018.1"/>
</dbReference>
<dbReference type="Proteomes" id="UP001596456">
    <property type="component" value="Unassembled WGS sequence"/>
</dbReference>
<dbReference type="SUPFAM" id="SSF52980">
    <property type="entry name" value="Restriction endonuclease-like"/>
    <property type="match status" value="1"/>
</dbReference>
<protein>
    <submittedName>
        <fullName evidence="2">Uma2 family endonuclease</fullName>
    </submittedName>
</protein>
<dbReference type="Gene3D" id="3.90.1570.10">
    <property type="entry name" value="tt1808, chain A"/>
    <property type="match status" value="1"/>
</dbReference>
<dbReference type="Pfam" id="PF05685">
    <property type="entry name" value="Uma2"/>
    <property type="match status" value="1"/>
</dbReference>
<accession>A0ABW2KWZ3</accession>
<comment type="caution">
    <text evidence="2">The sequence shown here is derived from an EMBL/GenBank/DDBJ whole genome shotgun (WGS) entry which is preliminary data.</text>
</comment>
<gene>
    <name evidence="2" type="ORF">ACFQPS_15525</name>
</gene>
<keyword evidence="2" id="KW-0378">Hydrolase</keyword>
<dbReference type="CDD" id="cd06260">
    <property type="entry name" value="DUF820-like"/>
    <property type="match status" value="1"/>
</dbReference>
<sequence length="212" mass="23044">MEREAGEAAMAGEAARRKLTLDEFLAWDGPERRYQLFDGEPVARPLETGAHGTLQARLGASLIAALAGREPCRPVSEAGVASVRRARDVYVADIAVTCAPDRRGARLTEAPLLLVEILSESTAEEVRKLKLPEYRLIPSVREVLLLDSRDTYAEVHRRLDETRWLTDLVVGPDGVLRLESVPLEVRLADLYRGLDLPGASPATAEDAGPAGA</sequence>
<organism evidence="2 3">
    <name type="scientific">Rhodocista pekingensis</name>
    <dbReference type="NCBI Taxonomy" id="201185"/>
    <lineage>
        <taxon>Bacteria</taxon>
        <taxon>Pseudomonadati</taxon>
        <taxon>Pseudomonadota</taxon>
        <taxon>Alphaproteobacteria</taxon>
        <taxon>Rhodospirillales</taxon>
        <taxon>Azospirillaceae</taxon>
        <taxon>Rhodocista</taxon>
    </lineage>
</organism>
<dbReference type="PANTHER" id="PTHR36558:SF1">
    <property type="entry name" value="RESTRICTION ENDONUCLEASE DOMAIN-CONTAINING PROTEIN-RELATED"/>
    <property type="match status" value="1"/>
</dbReference>
<name>A0ABW2KWZ3_9PROT</name>